<feature type="transmembrane region" description="Helical" evidence="13">
    <location>
        <begin position="21"/>
        <end position="41"/>
    </location>
</feature>
<evidence type="ECO:0000313" key="16">
    <source>
        <dbReference type="Proteomes" id="UP000487117"/>
    </source>
</evidence>
<evidence type="ECO:0000256" key="7">
    <source>
        <dbReference type="ARBA" id="ARBA00022723"/>
    </source>
</evidence>
<evidence type="ECO:0000259" key="14">
    <source>
        <dbReference type="Pfam" id="PF01292"/>
    </source>
</evidence>
<keyword evidence="5" id="KW-0349">Heme</keyword>
<dbReference type="GO" id="GO:0022904">
    <property type="term" value="P:respiratory electron transport chain"/>
    <property type="evidence" value="ECO:0007669"/>
    <property type="project" value="InterPro"/>
</dbReference>
<keyword evidence="7" id="KW-0479">Metal-binding</keyword>
<feature type="transmembrane region" description="Helical" evidence="13">
    <location>
        <begin position="143"/>
        <end position="165"/>
    </location>
</feature>
<keyword evidence="11 13" id="KW-0472">Membrane</keyword>
<sequence>MKQTPVPVFTPVARALHWLMAVLIVAMLFIGVAMVSVIAARPLLIDLHRPLGIAILVLAVIRLGYRLRHRPPALPADLSRLQVVGAHASHLLLYALILAMPLLGWALLSAGGYPVTLGAGLHLPPIAPHDATLYAWLRSAHGWLAYLLFGVVLAHLGAALFHHWVRRDSVLRSMLGRR</sequence>
<dbReference type="Gene3D" id="1.20.950.20">
    <property type="entry name" value="Transmembrane di-heme cytochromes, Chain C"/>
    <property type="match status" value="1"/>
</dbReference>
<dbReference type="PANTHER" id="PTHR30529:SF6">
    <property type="entry name" value="BLL0291 PROTEIN"/>
    <property type="match status" value="1"/>
</dbReference>
<evidence type="ECO:0000256" key="2">
    <source>
        <dbReference type="ARBA" id="ARBA00004651"/>
    </source>
</evidence>
<protein>
    <submittedName>
        <fullName evidence="15">Cytochrome b561</fullName>
    </submittedName>
</protein>
<dbReference type="InterPro" id="IPR052168">
    <property type="entry name" value="Cytochrome_b561_oxidase"/>
</dbReference>
<name>A0A7V8FDY8_STEMA</name>
<comment type="similarity">
    <text evidence="12">Belongs to the cytochrome b561 family.</text>
</comment>
<feature type="transmembrane region" description="Helical" evidence="13">
    <location>
        <begin position="86"/>
        <end position="108"/>
    </location>
</feature>
<dbReference type="GO" id="GO:0020037">
    <property type="term" value="F:heme binding"/>
    <property type="evidence" value="ECO:0007669"/>
    <property type="project" value="TreeGrafter"/>
</dbReference>
<evidence type="ECO:0000256" key="6">
    <source>
        <dbReference type="ARBA" id="ARBA00022692"/>
    </source>
</evidence>
<comment type="subcellular location">
    <subcellularLocation>
        <location evidence="2">Cell membrane</location>
        <topology evidence="2">Multi-pass membrane protein</topology>
    </subcellularLocation>
</comment>
<evidence type="ECO:0000256" key="13">
    <source>
        <dbReference type="SAM" id="Phobius"/>
    </source>
</evidence>
<reference evidence="16" key="1">
    <citation type="journal article" date="2020" name="MBio">
        <title>Horizontal gene transfer to a defensive symbiont with a reduced genome amongst a multipartite beetle microbiome.</title>
        <authorList>
            <person name="Waterworth S.C."/>
            <person name="Florez L.V."/>
            <person name="Rees E.R."/>
            <person name="Hertweck C."/>
            <person name="Kaltenpoth M."/>
            <person name="Kwan J.C."/>
        </authorList>
    </citation>
    <scope>NUCLEOTIDE SEQUENCE [LARGE SCALE GENOMIC DNA]</scope>
</reference>
<dbReference type="EMBL" id="WNDS01000005">
    <property type="protein sequence ID" value="KAF1013395.1"/>
    <property type="molecule type" value="Genomic_DNA"/>
</dbReference>
<evidence type="ECO:0000256" key="11">
    <source>
        <dbReference type="ARBA" id="ARBA00023136"/>
    </source>
</evidence>
<evidence type="ECO:0000256" key="1">
    <source>
        <dbReference type="ARBA" id="ARBA00001970"/>
    </source>
</evidence>
<accession>A0A7V8FDY8</accession>
<dbReference type="InterPro" id="IPR011577">
    <property type="entry name" value="Cyt_b561_bac/Ni-Hgenase"/>
</dbReference>
<evidence type="ECO:0000256" key="8">
    <source>
        <dbReference type="ARBA" id="ARBA00022982"/>
    </source>
</evidence>
<evidence type="ECO:0000256" key="12">
    <source>
        <dbReference type="ARBA" id="ARBA00037975"/>
    </source>
</evidence>
<dbReference type="SUPFAM" id="SSF81342">
    <property type="entry name" value="Transmembrane di-heme cytochromes"/>
    <property type="match status" value="1"/>
</dbReference>
<proteinExistence type="inferred from homology"/>
<evidence type="ECO:0000256" key="3">
    <source>
        <dbReference type="ARBA" id="ARBA00022448"/>
    </source>
</evidence>
<feature type="transmembrane region" description="Helical" evidence="13">
    <location>
        <begin position="47"/>
        <end position="65"/>
    </location>
</feature>
<gene>
    <name evidence="15" type="primary">yodB_1</name>
    <name evidence="15" type="ORF">GAK31_03544</name>
</gene>
<dbReference type="Pfam" id="PF01292">
    <property type="entry name" value="Ni_hydr_CYTB"/>
    <property type="match status" value="1"/>
</dbReference>
<dbReference type="AlphaFoldDB" id="A0A7V8FDY8"/>
<keyword evidence="6 13" id="KW-0812">Transmembrane</keyword>
<dbReference type="Proteomes" id="UP000487117">
    <property type="component" value="Unassembled WGS sequence"/>
</dbReference>
<evidence type="ECO:0000256" key="9">
    <source>
        <dbReference type="ARBA" id="ARBA00022989"/>
    </source>
</evidence>
<dbReference type="GO" id="GO:0046872">
    <property type="term" value="F:metal ion binding"/>
    <property type="evidence" value="ECO:0007669"/>
    <property type="project" value="UniProtKB-KW"/>
</dbReference>
<dbReference type="GO" id="GO:0005886">
    <property type="term" value="C:plasma membrane"/>
    <property type="evidence" value="ECO:0007669"/>
    <property type="project" value="UniProtKB-SubCell"/>
</dbReference>
<evidence type="ECO:0000256" key="10">
    <source>
        <dbReference type="ARBA" id="ARBA00023004"/>
    </source>
</evidence>
<organism evidence="15 16">
    <name type="scientific">Stenotrophomonas maltophilia</name>
    <name type="common">Pseudomonas maltophilia</name>
    <name type="synonym">Xanthomonas maltophilia</name>
    <dbReference type="NCBI Taxonomy" id="40324"/>
    <lineage>
        <taxon>Bacteria</taxon>
        <taxon>Pseudomonadati</taxon>
        <taxon>Pseudomonadota</taxon>
        <taxon>Gammaproteobacteria</taxon>
        <taxon>Lysobacterales</taxon>
        <taxon>Lysobacteraceae</taxon>
        <taxon>Stenotrophomonas</taxon>
        <taxon>Stenotrophomonas maltophilia group</taxon>
    </lineage>
</organism>
<feature type="domain" description="Cytochrome b561 bacterial/Ni-hydrogenase" evidence="14">
    <location>
        <begin position="8"/>
        <end position="176"/>
    </location>
</feature>
<keyword evidence="3" id="KW-0813">Transport</keyword>
<evidence type="ECO:0000256" key="5">
    <source>
        <dbReference type="ARBA" id="ARBA00022617"/>
    </source>
</evidence>
<keyword evidence="9 13" id="KW-1133">Transmembrane helix</keyword>
<evidence type="ECO:0000313" key="15">
    <source>
        <dbReference type="EMBL" id="KAF1013395.1"/>
    </source>
</evidence>
<comment type="caution">
    <text evidence="15">The sequence shown here is derived from an EMBL/GenBank/DDBJ whole genome shotgun (WGS) entry which is preliminary data.</text>
</comment>
<evidence type="ECO:0000256" key="4">
    <source>
        <dbReference type="ARBA" id="ARBA00022475"/>
    </source>
</evidence>
<keyword evidence="4" id="KW-1003">Cell membrane</keyword>
<keyword evidence="10" id="KW-0408">Iron</keyword>
<dbReference type="GO" id="GO:0009055">
    <property type="term" value="F:electron transfer activity"/>
    <property type="evidence" value="ECO:0007669"/>
    <property type="project" value="InterPro"/>
</dbReference>
<comment type="cofactor">
    <cofactor evidence="1">
        <name>heme b</name>
        <dbReference type="ChEBI" id="CHEBI:60344"/>
    </cofactor>
</comment>
<dbReference type="InterPro" id="IPR016174">
    <property type="entry name" value="Di-haem_cyt_TM"/>
</dbReference>
<dbReference type="PANTHER" id="PTHR30529">
    <property type="entry name" value="CYTOCHROME B561"/>
    <property type="match status" value="1"/>
</dbReference>
<keyword evidence="8" id="KW-0249">Electron transport</keyword>